<dbReference type="Proteomes" id="UP000789342">
    <property type="component" value="Unassembled WGS sequence"/>
</dbReference>
<comment type="caution">
    <text evidence="4">The sequence shown here is derived from an EMBL/GenBank/DDBJ whole genome shotgun (WGS) entry which is preliminary data.</text>
</comment>
<dbReference type="GO" id="GO:0005524">
    <property type="term" value="F:ATP binding"/>
    <property type="evidence" value="ECO:0007669"/>
    <property type="project" value="UniProtKB-KW"/>
</dbReference>
<evidence type="ECO:0000256" key="2">
    <source>
        <dbReference type="ARBA" id="ARBA00022801"/>
    </source>
</evidence>
<gene>
    <name evidence="4" type="ORF">AMORRO_LOCUS2186</name>
</gene>
<dbReference type="GO" id="GO:0017111">
    <property type="term" value="F:ribonucleoside triphosphate phosphatase activity"/>
    <property type="evidence" value="ECO:0007669"/>
    <property type="project" value="InterPro"/>
</dbReference>
<keyword evidence="1" id="KW-0547">Nucleotide-binding</keyword>
<evidence type="ECO:0000256" key="1">
    <source>
        <dbReference type="ARBA" id="ARBA00022741"/>
    </source>
</evidence>
<reference evidence="4" key="1">
    <citation type="submission" date="2021-06" db="EMBL/GenBank/DDBJ databases">
        <authorList>
            <person name="Kallberg Y."/>
            <person name="Tangrot J."/>
            <person name="Rosling A."/>
        </authorList>
    </citation>
    <scope>NUCLEOTIDE SEQUENCE</scope>
    <source>
        <strain evidence="4">CL551</strain>
    </source>
</reference>
<dbReference type="Gene3D" id="3.40.50.300">
    <property type="entry name" value="P-loop containing nucleotide triphosphate hydrolases"/>
    <property type="match status" value="1"/>
</dbReference>
<evidence type="ECO:0000313" key="5">
    <source>
        <dbReference type="Proteomes" id="UP000789342"/>
    </source>
</evidence>
<dbReference type="PANTHER" id="PTHR43146">
    <property type="entry name" value="CANCER-RELATED NUCLEOSIDE-TRIPHOSPHATASE"/>
    <property type="match status" value="1"/>
</dbReference>
<dbReference type="AlphaFoldDB" id="A0A9N8W8W6"/>
<dbReference type="PANTHER" id="PTHR43146:SF1">
    <property type="entry name" value="CANCER-RELATED NUCLEOSIDE-TRIPHOSPHATASE"/>
    <property type="match status" value="1"/>
</dbReference>
<keyword evidence="5" id="KW-1185">Reference proteome</keyword>
<keyword evidence="3" id="KW-0067">ATP-binding</keyword>
<dbReference type="OrthoDB" id="446244at2759"/>
<dbReference type="EMBL" id="CAJVPV010000901">
    <property type="protein sequence ID" value="CAG8478298.1"/>
    <property type="molecule type" value="Genomic_DNA"/>
</dbReference>
<proteinExistence type="predicted"/>
<evidence type="ECO:0000313" key="4">
    <source>
        <dbReference type="EMBL" id="CAG8478298.1"/>
    </source>
</evidence>
<protein>
    <submittedName>
        <fullName evidence="4">4690_t:CDS:1</fullName>
    </submittedName>
</protein>
<dbReference type="SUPFAM" id="SSF52540">
    <property type="entry name" value="P-loop containing nucleoside triphosphate hydrolases"/>
    <property type="match status" value="1"/>
</dbReference>
<accession>A0A9N8W8W6</accession>
<dbReference type="InterPro" id="IPR004948">
    <property type="entry name" value="Nuc-triphosphatase_THEP1"/>
</dbReference>
<evidence type="ECO:0000256" key="3">
    <source>
        <dbReference type="ARBA" id="ARBA00022840"/>
    </source>
</evidence>
<dbReference type="InterPro" id="IPR027417">
    <property type="entry name" value="P-loop_NTPase"/>
</dbReference>
<name>A0A9N8W8W6_9GLOM</name>
<keyword evidence="2" id="KW-0378">Hydrolase</keyword>
<sequence length="221" mass="25049">MKSLFLTGPPRVGKTTLIAKLISHFIEKHPEISLRGFYTEQVTSTTSGTRIGFDVITLDGKRGALARKAYNQSVGHSRANNATQFRVGDYLVDVKEFERLAIPSVRIDFDKLENAEGEKIDVKDLNKKFLIVIDEIGKMESFSKDFENIIRDLIFDKANITIDVDHCCILGTVALKLNYGLAKEIKDAGRLDENVKIWEVTYQNRNNVNDLVKELEIMLKI</sequence>
<organism evidence="4 5">
    <name type="scientific">Acaulospora morrowiae</name>
    <dbReference type="NCBI Taxonomy" id="94023"/>
    <lineage>
        <taxon>Eukaryota</taxon>
        <taxon>Fungi</taxon>
        <taxon>Fungi incertae sedis</taxon>
        <taxon>Mucoromycota</taxon>
        <taxon>Glomeromycotina</taxon>
        <taxon>Glomeromycetes</taxon>
        <taxon>Diversisporales</taxon>
        <taxon>Acaulosporaceae</taxon>
        <taxon>Acaulospora</taxon>
    </lineage>
</organism>
<dbReference type="Pfam" id="PF03266">
    <property type="entry name" value="NTPase_1"/>
    <property type="match status" value="1"/>
</dbReference>